<protein>
    <submittedName>
        <fullName evidence="1">Uncharacterized protein</fullName>
    </submittedName>
</protein>
<reference evidence="2" key="1">
    <citation type="journal article" date="2014" name="Proc. Natl. Acad. Sci. U.S.A.">
        <title>Extensive sampling of basidiomycete genomes demonstrates inadequacy of the white-rot/brown-rot paradigm for wood decay fungi.</title>
        <authorList>
            <person name="Riley R."/>
            <person name="Salamov A.A."/>
            <person name="Brown D.W."/>
            <person name="Nagy L.G."/>
            <person name="Floudas D."/>
            <person name="Held B.W."/>
            <person name="Levasseur A."/>
            <person name="Lombard V."/>
            <person name="Morin E."/>
            <person name="Otillar R."/>
            <person name="Lindquist E.A."/>
            <person name="Sun H."/>
            <person name="LaButti K.M."/>
            <person name="Schmutz J."/>
            <person name="Jabbour D."/>
            <person name="Luo H."/>
            <person name="Baker S.E."/>
            <person name="Pisabarro A.G."/>
            <person name="Walton J.D."/>
            <person name="Blanchette R.A."/>
            <person name="Henrissat B."/>
            <person name="Martin F."/>
            <person name="Cullen D."/>
            <person name="Hibbett D.S."/>
            <person name="Grigoriev I.V."/>
        </authorList>
    </citation>
    <scope>NUCLEOTIDE SEQUENCE [LARGE SCALE GENOMIC DNA]</scope>
    <source>
        <strain evidence="2">MUCL 33604</strain>
    </source>
</reference>
<proteinExistence type="predicted"/>
<name>A0A067PMD6_9AGAM</name>
<keyword evidence="2" id="KW-1185">Reference proteome</keyword>
<dbReference type="InParanoid" id="A0A067PMD6"/>
<dbReference type="EMBL" id="KL197723">
    <property type="protein sequence ID" value="KDQ55939.1"/>
    <property type="molecule type" value="Genomic_DNA"/>
</dbReference>
<dbReference type="HOGENOM" id="CLU_3014469_0_0_1"/>
<accession>A0A067PMD6</accession>
<gene>
    <name evidence="1" type="ORF">JAAARDRAFT_36715</name>
</gene>
<evidence type="ECO:0000313" key="1">
    <source>
        <dbReference type="EMBL" id="KDQ55939.1"/>
    </source>
</evidence>
<sequence length="56" mass="6036">MRDIRSGGKYLGQNKEFRLRPRGAPVAGLRLAACDIEGDVLPPASIAGNWNPSQSQ</sequence>
<evidence type="ECO:0000313" key="2">
    <source>
        <dbReference type="Proteomes" id="UP000027265"/>
    </source>
</evidence>
<dbReference type="AlphaFoldDB" id="A0A067PMD6"/>
<organism evidence="1 2">
    <name type="scientific">Jaapia argillacea MUCL 33604</name>
    <dbReference type="NCBI Taxonomy" id="933084"/>
    <lineage>
        <taxon>Eukaryota</taxon>
        <taxon>Fungi</taxon>
        <taxon>Dikarya</taxon>
        <taxon>Basidiomycota</taxon>
        <taxon>Agaricomycotina</taxon>
        <taxon>Agaricomycetes</taxon>
        <taxon>Agaricomycetidae</taxon>
        <taxon>Jaapiales</taxon>
        <taxon>Jaapiaceae</taxon>
        <taxon>Jaapia</taxon>
    </lineage>
</organism>
<dbReference type="Proteomes" id="UP000027265">
    <property type="component" value="Unassembled WGS sequence"/>
</dbReference>